<dbReference type="Gene3D" id="3.50.30.30">
    <property type="match status" value="1"/>
</dbReference>
<dbReference type="Gene3D" id="2.60.40.2310">
    <property type="match status" value="1"/>
</dbReference>
<dbReference type="Gramene" id="ONK66553">
    <property type="protein sequence ID" value="ONK66553"/>
    <property type="gene ID" value="A4U43_C06F9390"/>
</dbReference>
<dbReference type="InterPro" id="IPR015500">
    <property type="entry name" value="Peptidase_S8_subtilisin-rel"/>
</dbReference>
<dbReference type="SUPFAM" id="SSF52743">
    <property type="entry name" value="Subtilisin-like"/>
    <property type="match status" value="1"/>
</dbReference>
<protein>
    <submittedName>
        <fullName evidence="15">Uncharacterized protein</fullName>
    </submittedName>
</protein>
<keyword evidence="16" id="KW-1185">Reference proteome</keyword>
<dbReference type="CDD" id="cd04852">
    <property type="entry name" value="Peptidases_S8_3"/>
    <property type="match status" value="1"/>
</dbReference>
<keyword evidence="6 9" id="KW-0720">Serine protease</keyword>
<sequence length="680" mass="73087">MALYLALLFFLLSNLTHFSCHGKLLPVVNDQGGNPGQTQTYIVHVVNTKEAELLSDIDLEIWYKSFLPNNTLDSGAPRLVYSYRHAISGFAARLTPTEVKAMEGKEGFLYAHPDKLYHLETTYTPEFLGLSQPFGGAWDGTMYGEGIIIGIIDTGIFPNHPSFSDNLMPPPPTKWKGKCYYLSCNNKIIGARAFRNGTSPSPLDTAGHGTHVAGTAAGNFVDDANVLGTAKGKAAGMAPKAHLAIYKVCFEDGCWGHNTLKAIDQAITDGVDIISMSISGAHNATFYFDSIAQGSLAAFKKGISNCASAGNSGPEKNTLALSAPWVLTVGASSTDRRISAAVKLGNGMELQDLPDQGYTTSSEAHILPAVQVSFVDGIKIRDYVMMSNSTPTAAIKFNYAQYGFRPSPAVASFSSRGPSEMNGDILKPDVLAPGVNILAAWPSGVGPNPNPFILKNFNYDSGTSMAAPHVSGIVALIKYKHKQWSPAAIQSAIITSAKELDLDGNPIKDEADNKTAGIYATGAGQVNPAGAMDPGLIYDLTHDDYISYLCGLGYNDTEVYWTVGYFVQCSRHKKTSPSQLNYPSIAVSLSSNSRTQTVQRTATNVGDANEVYQARVQEPPGVSIYLSTHQISFSRVQQVKDFNVSLVMRRSPGKGLVSRGKLEWVSNKHVVTSPVAVRFA</sequence>
<dbReference type="InterPro" id="IPR037045">
    <property type="entry name" value="S8pro/Inhibitor_I9_sf"/>
</dbReference>
<evidence type="ECO:0000256" key="2">
    <source>
        <dbReference type="ARBA" id="ARBA00011073"/>
    </source>
</evidence>
<evidence type="ECO:0000256" key="10">
    <source>
        <dbReference type="RuleBase" id="RU003355"/>
    </source>
</evidence>
<evidence type="ECO:0000313" key="16">
    <source>
        <dbReference type="Proteomes" id="UP000243459"/>
    </source>
</evidence>
<accession>A0A5P1ELM3</accession>
<organism evidence="15 16">
    <name type="scientific">Asparagus officinalis</name>
    <name type="common">Garden asparagus</name>
    <dbReference type="NCBI Taxonomy" id="4686"/>
    <lineage>
        <taxon>Eukaryota</taxon>
        <taxon>Viridiplantae</taxon>
        <taxon>Streptophyta</taxon>
        <taxon>Embryophyta</taxon>
        <taxon>Tracheophyta</taxon>
        <taxon>Spermatophyta</taxon>
        <taxon>Magnoliopsida</taxon>
        <taxon>Liliopsida</taxon>
        <taxon>Asparagales</taxon>
        <taxon>Asparagaceae</taxon>
        <taxon>Asparagoideae</taxon>
        <taxon>Asparagus</taxon>
    </lineage>
</organism>
<evidence type="ECO:0000256" key="3">
    <source>
        <dbReference type="ARBA" id="ARBA00022670"/>
    </source>
</evidence>
<dbReference type="Pfam" id="PF00082">
    <property type="entry name" value="Peptidase_S8"/>
    <property type="match status" value="1"/>
</dbReference>
<dbReference type="InterPro" id="IPR023828">
    <property type="entry name" value="Peptidase_S8_Ser-AS"/>
</dbReference>
<dbReference type="AlphaFoldDB" id="A0A5P1ELM3"/>
<evidence type="ECO:0000256" key="6">
    <source>
        <dbReference type="ARBA" id="ARBA00022825"/>
    </source>
</evidence>
<dbReference type="Gene3D" id="3.40.50.200">
    <property type="entry name" value="Peptidase S8/S53 domain"/>
    <property type="match status" value="1"/>
</dbReference>
<keyword evidence="5 9" id="KW-0378">Hydrolase</keyword>
<evidence type="ECO:0000256" key="1">
    <source>
        <dbReference type="ARBA" id="ARBA00004613"/>
    </source>
</evidence>
<dbReference type="InterPro" id="IPR010259">
    <property type="entry name" value="S8pro/Inhibitor_I9"/>
</dbReference>
<feature type="domain" description="Inhibitor I9" evidence="13">
    <location>
        <begin position="40"/>
        <end position="119"/>
    </location>
</feature>
<dbReference type="InterPro" id="IPR022398">
    <property type="entry name" value="Peptidase_S8_His-AS"/>
</dbReference>
<name>A0A5P1ELM3_ASPOF</name>
<feature type="active site" description="Charge relay system" evidence="8 9">
    <location>
        <position position="208"/>
    </location>
</feature>
<dbReference type="InterPro" id="IPR023827">
    <property type="entry name" value="Peptidase_S8_Asp-AS"/>
</dbReference>
<dbReference type="PROSITE" id="PS51892">
    <property type="entry name" value="SUBTILASE"/>
    <property type="match status" value="1"/>
</dbReference>
<evidence type="ECO:0000256" key="11">
    <source>
        <dbReference type="SAM" id="SignalP"/>
    </source>
</evidence>
<evidence type="ECO:0000259" key="12">
    <source>
        <dbReference type="Pfam" id="PF00082"/>
    </source>
</evidence>
<dbReference type="GO" id="GO:0004252">
    <property type="term" value="F:serine-type endopeptidase activity"/>
    <property type="evidence" value="ECO:0007669"/>
    <property type="project" value="UniProtKB-UniRule"/>
</dbReference>
<evidence type="ECO:0000256" key="8">
    <source>
        <dbReference type="PIRSR" id="PIRSR615500-1"/>
    </source>
</evidence>
<dbReference type="EMBL" id="CM007386">
    <property type="protein sequence ID" value="ONK66553.1"/>
    <property type="molecule type" value="Genomic_DNA"/>
</dbReference>
<keyword evidence="4 11" id="KW-0732">Signal</keyword>
<proteinExistence type="inferred from homology"/>
<dbReference type="PROSITE" id="PS00137">
    <property type="entry name" value="SUBTILASE_HIS"/>
    <property type="match status" value="1"/>
</dbReference>
<dbReference type="PROSITE" id="PS00138">
    <property type="entry name" value="SUBTILASE_SER"/>
    <property type="match status" value="1"/>
</dbReference>
<feature type="domain" description="Peptidase S8/S53" evidence="12">
    <location>
        <begin position="144"/>
        <end position="500"/>
    </location>
</feature>
<dbReference type="PANTHER" id="PTHR10795">
    <property type="entry name" value="PROPROTEIN CONVERTASE SUBTILISIN/KEXIN"/>
    <property type="match status" value="1"/>
</dbReference>
<dbReference type="OrthoDB" id="781982at2759"/>
<feature type="active site" description="Charge relay system" evidence="8 9">
    <location>
        <position position="153"/>
    </location>
</feature>
<reference evidence="16" key="1">
    <citation type="journal article" date="2017" name="Nat. Commun.">
        <title>The asparagus genome sheds light on the origin and evolution of a young Y chromosome.</title>
        <authorList>
            <person name="Harkess A."/>
            <person name="Zhou J."/>
            <person name="Xu C."/>
            <person name="Bowers J.E."/>
            <person name="Van der Hulst R."/>
            <person name="Ayyampalayam S."/>
            <person name="Mercati F."/>
            <person name="Riccardi P."/>
            <person name="McKain M.R."/>
            <person name="Kakrana A."/>
            <person name="Tang H."/>
            <person name="Ray J."/>
            <person name="Groenendijk J."/>
            <person name="Arikit S."/>
            <person name="Mathioni S.M."/>
            <person name="Nakano M."/>
            <person name="Shan H."/>
            <person name="Telgmann-Rauber A."/>
            <person name="Kanno A."/>
            <person name="Yue Z."/>
            <person name="Chen H."/>
            <person name="Li W."/>
            <person name="Chen Y."/>
            <person name="Xu X."/>
            <person name="Zhang Y."/>
            <person name="Luo S."/>
            <person name="Chen H."/>
            <person name="Gao J."/>
            <person name="Mao Z."/>
            <person name="Pires J.C."/>
            <person name="Luo M."/>
            <person name="Kudrna D."/>
            <person name="Wing R.A."/>
            <person name="Meyers B.C."/>
            <person name="Yi K."/>
            <person name="Kong H."/>
            <person name="Lavrijsen P."/>
            <person name="Sunseri F."/>
            <person name="Falavigna A."/>
            <person name="Ye Y."/>
            <person name="Leebens-Mack J.H."/>
            <person name="Chen G."/>
        </authorList>
    </citation>
    <scope>NUCLEOTIDE SEQUENCE [LARGE SCALE GENOMIC DNA]</scope>
    <source>
        <strain evidence="16">cv. DH0086</strain>
    </source>
</reference>
<feature type="active site" description="Charge relay system" evidence="8 9">
    <location>
        <position position="464"/>
    </location>
</feature>
<dbReference type="InterPro" id="IPR036852">
    <property type="entry name" value="Peptidase_S8/S53_dom_sf"/>
</dbReference>
<evidence type="ECO:0000313" key="15">
    <source>
        <dbReference type="EMBL" id="ONK66553.1"/>
    </source>
</evidence>
<dbReference type="InterPro" id="IPR041469">
    <property type="entry name" value="Subtilisin-like_FN3"/>
</dbReference>
<feature type="chain" id="PRO_5024457555" evidence="11">
    <location>
        <begin position="19"/>
        <end position="680"/>
    </location>
</feature>
<comment type="subcellular location">
    <subcellularLocation>
        <location evidence="1">Secreted</location>
    </subcellularLocation>
</comment>
<feature type="signal peptide" evidence="11">
    <location>
        <begin position="1"/>
        <end position="18"/>
    </location>
</feature>
<keyword evidence="3 9" id="KW-0645">Protease</keyword>
<dbReference type="Proteomes" id="UP000243459">
    <property type="component" value="Chromosome 6"/>
</dbReference>
<dbReference type="Pfam" id="PF05922">
    <property type="entry name" value="Inhibitor_I9"/>
    <property type="match status" value="1"/>
</dbReference>
<evidence type="ECO:0000259" key="13">
    <source>
        <dbReference type="Pfam" id="PF05922"/>
    </source>
</evidence>
<evidence type="ECO:0000256" key="9">
    <source>
        <dbReference type="PROSITE-ProRule" id="PRU01240"/>
    </source>
</evidence>
<dbReference type="GO" id="GO:0005576">
    <property type="term" value="C:extracellular region"/>
    <property type="evidence" value="ECO:0007669"/>
    <property type="project" value="UniProtKB-SubCell"/>
</dbReference>
<comment type="similarity">
    <text evidence="2 9 10">Belongs to the peptidase S8 family.</text>
</comment>
<dbReference type="GO" id="GO:0006508">
    <property type="term" value="P:proteolysis"/>
    <property type="evidence" value="ECO:0007669"/>
    <property type="project" value="UniProtKB-KW"/>
</dbReference>
<evidence type="ECO:0000256" key="7">
    <source>
        <dbReference type="ARBA" id="ARBA00023180"/>
    </source>
</evidence>
<dbReference type="PROSITE" id="PS00136">
    <property type="entry name" value="SUBTILASE_ASP"/>
    <property type="match status" value="1"/>
</dbReference>
<dbReference type="InterPro" id="IPR045051">
    <property type="entry name" value="SBT"/>
</dbReference>
<dbReference type="Pfam" id="PF17766">
    <property type="entry name" value="fn3_6"/>
    <property type="match status" value="1"/>
</dbReference>
<dbReference type="OMA" id="RIDHACT"/>
<evidence type="ECO:0000256" key="4">
    <source>
        <dbReference type="ARBA" id="ARBA00022729"/>
    </source>
</evidence>
<evidence type="ECO:0000256" key="5">
    <source>
        <dbReference type="ARBA" id="ARBA00022801"/>
    </source>
</evidence>
<dbReference type="InterPro" id="IPR034197">
    <property type="entry name" value="Peptidases_S8_3"/>
</dbReference>
<dbReference type="Gene3D" id="3.30.70.80">
    <property type="entry name" value="Peptidase S8 propeptide/proteinase inhibitor I9"/>
    <property type="match status" value="1"/>
</dbReference>
<keyword evidence="7" id="KW-0325">Glycoprotein</keyword>
<feature type="domain" description="Subtilisin-like protease fibronectin type-III" evidence="14">
    <location>
        <begin position="579"/>
        <end position="677"/>
    </location>
</feature>
<evidence type="ECO:0000259" key="14">
    <source>
        <dbReference type="Pfam" id="PF17766"/>
    </source>
</evidence>
<dbReference type="InterPro" id="IPR000209">
    <property type="entry name" value="Peptidase_S8/S53_dom"/>
</dbReference>
<gene>
    <name evidence="15" type="ORF">A4U43_C06F9390</name>
</gene>
<dbReference type="PRINTS" id="PR00723">
    <property type="entry name" value="SUBTILISIN"/>
</dbReference>
<dbReference type="CDD" id="cd02120">
    <property type="entry name" value="PA_subtilisin_like"/>
    <property type="match status" value="1"/>
</dbReference>